<dbReference type="InterPro" id="IPR011713">
    <property type="entry name" value="Leu-rich_rpt_3"/>
</dbReference>
<evidence type="ECO:0000313" key="5">
    <source>
        <dbReference type="EMBL" id="KAL2340306.1"/>
    </source>
</evidence>
<dbReference type="AlphaFoldDB" id="A0ABD1MXE2"/>
<keyword evidence="2" id="KW-0677">Repeat</keyword>
<dbReference type="InterPro" id="IPR058192">
    <property type="entry name" value="WHD_ROQ1-like"/>
</dbReference>
<dbReference type="PANTHER" id="PTHR11017:SF263">
    <property type="entry name" value="ADP-RIBOSYL CYCLASE_CYCLIC ADP-RIBOSE HYDROLASE"/>
    <property type="match status" value="1"/>
</dbReference>
<dbReference type="SUPFAM" id="SSF46785">
    <property type="entry name" value="Winged helix' DNA-binding domain"/>
    <property type="match status" value="1"/>
</dbReference>
<accession>A0ABD1MXE2</accession>
<reference evidence="5 6" key="1">
    <citation type="submission" date="2024-08" db="EMBL/GenBank/DDBJ databases">
        <title>Insights into the chromosomal genome structure of Flemingia macrophylla.</title>
        <authorList>
            <person name="Ding Y."/>
            <person name="Zhao Y."/>
            <person name="Bi W."/>
            <person name="Wu M."/>
            <person name="Zhao G."/>
            <person name="Gong Y."/>
            <person name="Li W."/>
            <person name="Zhang P."/>
        </authorList>
    </citation>
    <scope>NUCLEOTIDE SEQUENCE [LARGE SCALE GENOMIC DNA]</scope>
    <source>
        <strain evidence="5">DYQJB</strain>
        <tissue evidence="5">Leaf</tissue>
    </source>
</reference>
<gene>
    <name evidence="5" type="ORF">Fmac_008246</name>
</gene>
<sequence>MKLSYDSLDRKGQQIFLDLACFFLRTHVRVDVESLKCLLKDDENDYSVAFELGRLIDKALITISEDNIVSMHDSLQEMAWEIVRQESTEDPGSRSRLWDSDDVLKALQNGKVTEAIRSIIIDLKAIEETNLMHDIFAKVSRLKFLEIEWYLDHDIEGFQFLPSELRFLYWGNYPLKSLPENFLTEKLVILILIQSTMEKLWDGVKNLINLKVVSLSYSRKLVELPDFSKASNLEALILKDCSSLTSVHSSIFSLPKLKTLDVRWCSSLQSLPELPQSLTTLDVSLCSSLQSLPEFPSALQL</sequence>
<protein>
    <recommendedName>
        <fullName evidence="4">Disease resistance protein Roq1-like winged-helix domain-containing protein</fullName>
    </recommendedName>
</protein>
<evidence type="ECO:0000259" key="4">
    <source>
        <dbReference type="Pfam" id="PF23282"/>
    </source>
</evidence>
<keyword evidence="6" id="KW-1185">Reference proteome</keyword>
<dbReference type="Pfam" id="PF23282">
    <property type="entry name" value="WHD_ROQ1"/>
    <property type="match status" value="1"/>
</dbReference>
<feature type="domain" description="Disease resistance protein Roq1-like winged-helix" evidence="4">
    <location>
        <begin position="10"/>
        <end position="87"/>
    </location>
</feature>
<dbReference type="GO" id="GO:0006952">
    <property type="term" value="P:defense response"/>
    <property type="evidence" value="ECO:0007669"/>
    <property type="project" value="UniProtKB-KW"/>
</dbReference>
<dbReference type="Pfam" id="PF07725">
    <property type="entry name" value="LRR_3"/>
    <property type="match status" value="1"/>
</dbReference>
<proteinExistence type="predicted"/>
<dbReference type="InterPro" id="IPR036388">
    <property type="entry name" value="WH-like_DNA-bd_sf"/>
</dbReference>
<evidence type="ECO:0000256" key="3">
    <source>
        <dbReference type="ARBA" id="ARBA00022821"/>
    </source>
</evidence>
<dbReference type="Gene3D" id="3.80.10.10">
    <property type="entry name" value="Ribonuclease Inhibitor"/>
    <property type="match status" value="1"/>
</dbReference>
<dbReference type="Gene3D" id="1.10.10.10">
    <property type="entry name" value="Winged helix-like DNA-binding domain superfamily/Winged helix DNA-binding domain"/>
    <property type="match status" value="1"/>
</dbReference>
<dbReference type="InterPro" id="IPR044974">
    <property type="entry name" value="Disease_R_plants"/>
</dbReference>
<evidence type="ECO:0000256" key="1">
    <source>
        <dbReference type="ARBA" id="ARBA00022614"/>
    </source>
</evidence>
<evidence type="ECO:0000256" key="2">
    <source>
        <dbReference type="ARBA" id="ARBA00022737"/>
    </source>
</evidence>
<dbReference type="SUPFAM" id="SSF52058">
    <property type="entry name" value="L domain-like"/>
    <property type="match status" value="1"/>
</dbReference>
<organism evidence="5 6">
    <name type="scientific">Flemingia macrophylla</name>
    <dbReference type="NCBI Taxonomy" id="520843"/>
    <lineage>
        <taxon>Eukaryota</taxon>
        <taxon>Viridiplantae</taxon>
        <taxon>Streptophyta</taxon>
        <taxon>Embryophyta</taxon>
        <taxon>Tracheophyta</taxon>
        <taxon>Spermatophyta</taxon>
        <taxon>Magnoliopsida</taxon>
        <taxon>eudicotyledons</taxon>
        <taxon>Gunneridae</taxon>
        <taxon>Pentapetalae</taxon>
        <taxon>rosids</taxon>
        <taxon>fabids</taxon>
        <taxon>Fabales</taxon>
        <taxon>Fabaceae</taxon>
        <taxon>Papilionoideae</taxon>
        <taxon>50 kb inversion clade</taxon>
        <taxon>NPAAA clade</taxon>
        <taxon>indigoferoid/millettioid clade</taxon>
        <taxon>Phaseoleae</taxon>
        <taxon>Flemingia</taxon>
    </lineage>
</organism>
<dbReference type="InterPro" id="IPR036390">
    <property type="entry name" value="WH_DNA-bd_sf"/>
</dbReference>
<name>A0ABD1MXE2_9FABA</name>
<keyword evidence="3" id="KW-0611">Plant defense</keyword>
<keyword evidence="1" id="KW-0433">Leucine-rich repeat</keyword>
<dbReference type="Proteomes" id="UP001603857">
    <property type="component" value="Unassembled WGS sequence"/>
</dbReference>
<evidence type="ECO:0000313" key="6">
    <source>
        <dbReference type="Proteomes" id="UP001603857"/>
    </source>
</evidence>
<dbReference type="InterPro" id="IPR032675">
    <property type="entry name" value="LRR_dom_sf"/>
</dbReference>
<dbReference type="SMART" id="SM00364">
    <property type="entry name" value="LRR_BAC"/>
    <property type="match status" value="3"/>
</dbReference>
<dbReference type="EMBL" id="JBGMDY010000003">
    <property type="protein sequence ID" value="KAL2340306.1"/>
    <property type="molecule type" value="Genomic_DNA"/>
</dbReference>
<comment type="caution">
    <text evidence="5">The sequence shown here is derived from an EMBL/GenBank/DDBJ whole genome shotgun (WGS) entry which is preliminary data.</text>
</comment>
<dbReference type="PANTHER" id="PTHR11017">
    <property type="entry name" value="LEUCINE-RICH REPEAT-CONTAINING PROTEIN"/>
    <property type="match status" value="1"/>
</dbReference>